<dbReference type="GO" id="GO:0036464">
    <property type="term" value="C:cytoplasmic ribonucleoprotein granule"/>
    <property type="evidence" value="ECO:0007669"/>
    <property type="project" value="TreeGrafter"/>
</dbReference>
<name>A0A067QS16_ZOONE</name>
<dbReference type="CDD" id="cd18719">
    <property type="entry name" value="PIN_Zc3h12a-N4BP1-like"/>
    <property type="match status" value="1"/>
</dbReference>
<proteinExistence type="predicted"/>
<dbReference type="Gene3D" id="3.40.50.11980">
    <property type="match status" value="1"/>
</dbReference>
<dbReference type="GO" id="GO:0003729">
    <property type="term" value="F:mRNA binding"/>
    <property type="evidence" value="ECO:0007669"/>
    <property type="project" value="TreeGrafter"/>
</dbReference>
<dbReference type="InterPro" id="IPR021869">
    <property type="entry name" value="RNase_Zc3h12_NYN"/>
</dbReference>
<reference evidence="2 3" key="1">
    <citation type="journal article" date="2014" name="Nat. Commun.">
        <title>Molecular traces of alternative social organization in a termite genome.</title>
        <authorList>
            <person name="Terrapon N."/>
            <person name="Li C."/>
            <person name="Robertson H.M."/>
            <person name="Ji L."/>
            <person name="Meng X."/>
            <person name="Booth W."/>
            <person name="Chen Z."/>
            <person name="Childers C.P."/>
            <person name="Glastad K.M."/>
            <person name="Gokhale K."/>
            <person name="Gowin J."/>
            <person name="Gronenberg W."/>
            <person name="Hermansen R.A."/>
            <person name="Hu H."/>
            <person name="Hunt B.G."/>
            <person name="Huylmans A.K."/>
            <person name="Khalil S.M."/>
            <person name="Mitchell R.D."/>
            <person name="Munoz-Torres M.C."/>
            <person name="Mustard J.A."/>
            <person name="Pan H."/>
            <person name="Reese J.T."/>
            <person name="Scharf M.E."/>
            <person name="Sun F."/>
            <person name="Vogel H."/>
            <person name="Xiao J."/>
            <person name="Yang W."/>
            <person name="Yang Z."/>
            <person name="Yang Z."/>
            <person name="Zhou J."/>
            <person name="Zhu J."/>
            <person name="Brent C.S."/>
            <person name="Elsik C.G."/>
            <person name="Goodisman M.A."/>
            <person name="Liberles D.A."/>
            <person name="Roe R.M."/>
            <person name="Vargo E.L."/>
            <person name="Vilcinskas A."/>
            <person name="Wang J."/>
            <person name="Bornberg-Bauer E."/>
            <person name="Korb J."/>
            <person name="Zhang G."/>
            <person name="Liebig J."/>
        </authorList>
    </citation>
    <scope>NUCLEOTIDE SEQUENCE [LARGE SCALE GENOMIC DNA]</scope>
    <source>
        <tissue evidence="2">Whole organism</tissue>
    </source>
</reference>
<dbReference type="AlphaFoldDB" id="A0A067QS16"/>
<dbReference type="GO" id="GO:0004521">
    <property type="term" value="F:RNA endonuclease activity"/>
    <property type="evidence" value="ECO:0007669"/>
    <property type="project" value="TreeGrafter"/>
</dbReference>
<dbReference type="FunFam" id="3.40.50.11980:FF:000001">
    <property type="entry name" value="ZC3H12A isoform 1"/>
    <property type="match status" value="1"/>
</dbReference>
<evidence type="ECO:0000259" key="1">
    <source>
        <dbReference type="Pfam" id="PF11977"/>
    </source>
</evidence>
<keyword evidence="3" id="KW-1185">Reference proteome</keyword>
<sequence>MKLRSGKHVTKKNKSLKNVIEKSSAEVLKIRQKENVLCDISVNGSSSINEDSGDVSSYGTGLKTAVMKRRSQTSTLSVTLTDWSGKSPSRTVTRNEALSHIHQASLSSNFIHSVNNSDDIPVGLCNTVTPRFTEMSPSNDSSIRGTEQGNSPLIVDVTNIREGKAVNKRKVCSVVSSILDQKSECAEMVCKVSNSVLKIPNVERSRCDQSVEKVTNVKRRRRDRSVETVTNVKRRRRDRSVELVSTSVKAKMSERPAIPKHDKHTEKEDDGCSIISLGSDDEVVILDSDPKPRLDCGSTSDITVDSLPSKKFVPTSDIVTIDLCTPMRKSDKSKSPGCNKPKSVSYRVNIKKRKKERGFANSAFREYKSVLNNKLNTAANKPNDMYSLLNHNTCQGTVPFSTSPSEISAFTPALNPTLGRIMDCGVIATSSMMGCSKIVLKNAWTPNMYGSNLEYQNPHCVKMGLQPVNNEVNWASETSLSVYGNNLYNPNPVAVRMGLRPIVIDGSNIAMGHTNGRHFSCRGLQICIDYFLKRNHKVMAFVPQFRKSSRHSQDTKILDVLEKQGLVSFTPSRRIGNRLVVPYDDRYIVQYAAECGGVIVSTDNYRDLLQENPAWRETIERRLLMFTWVGDVLMFPQDPLGRGGPNLERFLRFP</sequence>
<dbReference type="EMBL" id="KK852999">
    <property type="protein sequence ID" value="KDR12659.1"/>
    <property type="molecule type" value="Genomic_DNA"/>
</dbReference>
<dbReference type="Pfam" id="PF11977">
    <property type="entry name" value="RNase_Zc3h12a"/>
    <property type="match status" value="1"/>
</dbReference>
<feature type="domain" description="RNase NYN" evidence="1">
    <location>
        <begin position="499"/>
        <end position="648"/>
    </location>
</feature>
<dbReference type="GO" id="GO:0005634">
    <property type="term" value="C:nucleus"/>
    <property type="evidence" value="ECO:0007669"/>
    <property type="project" value="TreeGrafter"/>
</dbReference>
<dbReference type="PANTHER" id="PTHR12876">
    <property type="entry name" value="N4BP1-RELATED"/>
    <property type="match status" value="1"/>
</dbReference>
<dbReference type="InParanoid" id="A0A067QS16"/>
<evidence type="ECO:0000313" key="2">
    <source>
        <dbReference type="EMBL" id="KDR12659.1"/>
    </source>
</evidence>
<dbReference type="OrthoDB" id="392925at2759"/>
<gene>
    <name evidence="2" type="ORF">L798_13318</name>
</gene>
<organism evidence="2 3">
    <name type="scientific">Zootermopsis nevadensis</name>
    <name type="common">Dampwood termite</name>
    <dbReference type="NCBI Taxonomy" id="136037"/>
    <lineage>
        <taxon>Eukaryota</taxon>
        <taxon>Metazoa</taxon>
        <taxon>Ecdysozoa</taxon>
        <taxon>Arthropoda</taxon>
        <taxon>Hexapoda</taxon>
        <taxon>Insecta</taxon>
        <taxon>Pterygota</taxon>
        <taxon>Neoptera</taxon>
        <taxon>Polyneoptera</taxon>
        <taxon>Dictyoptera</taxon>
        <taxon>Blattodea</taxon>
        <taxon>Blattoidea</taxon>
        <taxon>Termitoidae</taxon>
        <taxon>Termopsidae</taxon>
        <taxon>Zootermopsis</taxon>
    </lineage>
</organism>
<dbReference type="InterPro" id="IPR051101">
    <property type="entry name" value="ZC3H12/N4BP1_RNase_Reg"/>
</dbReference>
<dbReference type="PANTHER" id="PTHR12876:SF35">
    <property type="entry name" value="LD08718P-RELATED"/>
    <property type="match status" value="1"/>
</dbReference>
<protein>
    <submittedName>
        <fullName evidence="2">Putative ribonuclease ZC3H12B</fullName>
    </submittedName>
</protein>
<accession>A0A067QS16</accession>
<evidence type="ECO:0000313" key="3">
    <source>
        <dbReference type="Proteomes" id="UP000027135"/>
    </source>
</evidence>
<dbReference type="eggNOG" id="KOG3777">
    <property type="taxonomic scope" value="Eukaryota"/>
</dbReference>
<dbReference type="Proteomes" id="UP000027135">
    <property type="component" value="Unassembled WGS sequence"/>
</dbReference>